<proteinExistence type="predicted"/>
<protein>
    <submittedName>
        <fullName evidence="1">Uncharacterized protein</fullName>
    </submittedName>
</protein>
<organism evidence="1">
    <name type="scientific">viral metagenome</name>
    <dbReference type="NCBI Taxonomy" id="1070528"/>
    <lineage>
        <taxon>unclassified sequences</taxon>
        <taxon>metagenomes</taxon>
        <taxon>organismal metagenomes</taxon>
    </lineage>
</organism>
<accession>A0A6M3LVN5</accession>
<dbReference type="AlphaFoldDB" id="A0A6M3LVN5"/>
<sequence>MAKEPDQTRWVGIRPTNPAENIPVVEQAPLTSIQVEPKPGSADFPVTLGAEVPHVIVDSGGGGGLQPGAPLHTEWRGLNVPTDTWYTIQEVAGAGHIQKIHLGIGTTFYYLQCRLTINGGAPVTYITTANTEVMWQDISYQNAFYKCLPVYLIRYTTSFKMEIQQTTGVNKTIYGLISWLPDPV</sequence>
<dbReference type="EMBL" id="MT143613">
    <property type="protein sequence ID" value="QJA98853.1"/>
    <property type="molecule type" value="Genomic_DNA"/>
</dbReference>
<name>A0A6M3LVN5_9ZZZZ</name>
<evidence type="ECO:0000313" key="1">
    <source>
        <dbReference type="EMBL" id="QJA98853.1"/>
    </source>
</evidence>
<gene>
    <name evidence="1" type="ORF">MM171A01462_0007</name>
</gene>
<reference evidence="1" key="1">
    <citation type="submission" date="2020-03" db="EMBL/GenBank/DDBJ databases">
        <title>The deep terrestrial virosphere.</title>
        <authorList>
            <person name="Holmfeldt K."/>
            <person name="Nilsson E."/>
            <person name="Simone D."/>
            <person name="Lopez-Fernandez M."/>
            <person name="Wu X."/>
            <person name="de Brujin I."/>
            <person name="Lundin D."/>
            <person name="Andersson A."/>
            <person name="Bertilsson S."/>
            <person name="Dopson M."/>
        </authorList>
    </citation>
    <scope>NUCLEOTIDE SEQUENCE</scope>
    <source>
        <strain evidence="1">MM171A01462</strain>
    </source>
</reference>